<proteinExistence type="predicted"/>
<keyword evidence="2" id="KW-0732">Signal</keyword>
<feature type="signal peptide" evidence="2">
    <location>
        <begin position="1"/>
        <end position="27"/>
    </location>
</feature>
<protein>
    <submittedName>
        <fullName evidence="3">Secreted antigen 1</fullName>
    </submittedName>
</protein>
<sequence>MKFLGILRGSALCLLAIGFRGPRGILCSNLEVNPYAESPTVEVSEISEKPNDSTVESSSQSDLVFKSSTWDDSKLASTFIFLKEFCKDVKGDKFKEHIPDKKFKDLSWACSLVSRKLRQFISHVPTNSALWNLYKDALKSDKFKDYAEWIVKYIPEIKKSVGKLHHETGKYSGGQLTTDGSKLVSKYGFVPNGDWYTVIVPDFHVKGKYDPSFFETFDYLRQTLDKILKDPQCEKASTTRKFLSLFSRGKKSDVNPQQEESTEESQVVEEAKISENTEVTTTNTQSDLVSENLEESTVKSQESLPSSHSELVFESSEWDDSMLASTVLFINEFCEDVKTKKFDGKVPNDIYEGLSKKCEYVSSYVNSFIHRFKPTYGCGTVDKRKEIPQNLYEGILKPEKFDDYIHWLVKNIPAIIGSVGNMYYESLDLTEEQLNEFSSYGPPKYGFVYTGYWWGELTHGLNRGFFKYPDISQSFKDLQKSLEKVMKSSPKRSIVEAPLVKEAEDSTVKSQAV</sequence>
<comment type="caution">
    <text evidence="3">The sequence shown here is derived from an EMBL/GenBank/DDBJ whole genome shotgun (WGS) entry which is preliminary data.</text>
</comment>
<feature type="chain" id="PRO_5042183500" evidence="2">
    <location>
        <begin position="28"/>
        <end position="513"/>
    </location>
</feature>
<evidence type="ECO:0000313" key="3">
    <source>
        <dbReference type="EMBL" id="KAK1936505.1"/>
    </source>
</evidence>
<reference evidence="3" key="2">
    <citation type="submission" date="2021-05" db="EMBL/GenBank/DDBJ databases">
        <authorList>
            <person name="Pain A."/>
        </authorList>
    </citation>
    <scope>NUCLEOTIDE SEQUENCE</scope>
    <source>
        <strain evidence="3">1802A</strain>
    </source>
</reference>
<reference evidence="3" key="1">
    <citation type="journal article" date="2014" name="Nucleic Acids Res.">
        <title>The evolutionary dynamics of variant antigen genes in Babesia reveal a history of genomic innovation underlying host-parasite interaction.</title>
        <authorList>
            <person name="Jackson A.P."/>
            <person name="Otto T.D."/>
            <person name="Darby A."/>
            <person name="Ramaprasad A."/>
            <person name="Xia D."/>
            <person name="Echaide I.E."/>
            <person name="Farber M."/>
            <person name="Gahlot S."/>
            <person name="Gamble J."/>
            <person name="Gupta D."/>
            <person name="Gupta Y."/>
            <person name="Jackson L."/>
            <person name="Malandrin L."/>
            <person name="Malas T.B."/>
            <person name="Moussa E."/>
            <person name="Nair M."/>
            <person name="Reid A.J."/>
            <person name="Sanders M."/>
            <person name="Sharma J."/>
            <person name="Tracey A."/>
            <person name="Quail M.A."/>
            <person name="Weir W."/>
            <person name="Wastling J.M."/>
            <person name="Hall N."/>
            <person name="Willadsen P."/>
            <person name="Lingelbach K."/>
            <person name="Shiels B."/>
            <person name="Tait A."/>
            <person name="Berriman M."/>
            <person name="Allred D.R."/>
            <person name="Pain A."/>
        </authorList>
    </citation>
    <scope>NUCLEOTIDE SEQUENCE</scope>
    <source>
        <strain evidence="3">1802A</strain>
    </source>
</reference>
<feature type="region of interest" description="Disordered" evidence="1">
    <location>
        <begin position="251"/>
        <end position="301"/>
    </location>
</feature>
<gene>
    <name evidence="3" type="ORF">X943_003918</name>
</gene>
<evidence type="ECO:0000313" key="4">
    <source>
        <dbReference type="Proteomes" id="UP001195914"/>
    </source>
</evidence>
<feature type="compositionally biased region" description="Polar residues" evidence="1">
    <location>
        <begin position="276"/>
        <end position="289"/>
    </location>
</feature>
<name>A0AAD9GDM4_BABDI</name>
<dbReference type="Proteomes" id="UP001195914">
    <property type="component" value="Unassembled WGS sequence"/>
</dbReference>
<accession>A0AAD9GDM4</accession>
<evidence type="ECO:0000256" key="1">
    <source>
        <dbReference type="SAM" id="MobiDB-lite"/>
    </source>
</evidence>
<evidence type="ECO:0000256" key="2">
    <source>
        <dbReference type="SAM" id="SignalP"/>
    </source>
</evidence>
<organism evidence="3 4">
    <name type="scientific">Babesia divergens</name>
    <dbReference type="NCBI Taxonomy" id="32595"/>
    <lineage>
        <taxon>Eukaryota</taxon>
        <taxon>Sar</taxon>
        <taxon>Alveolata</taxon>
        <taxon>Apicomplexa</taxon>
        <taxon>Aconoidasida</taxon>
        <taxon>Piroplasmida</taxon>
        <taxon>Babesiidae</taxon>
        <taxon>Babesia</taxon>
    </lineage>
</organism>
<dbReference type="EMBL" id="JAHBMH010000044">
    <property type="protein sequence ID" value="KAK1936505.1"/>
    <property type="molecule type" value="Genomic_DNA"/>
</dbReference>
<dbReference type="AlphaFoldDB" id="A0AAD9GDM4"/>
<keyword evidence="4" id="KW-1185">Reference proteome</keyword>